<dbReference type="SMART" id="SM00827">
    <property type="entry name" value="PKS_AT"/>
    <property type="match status" value="1"/>
</dbReference>
<dbReference type="Gene3D" id="3.30.70.3290">
    <property type="match status" value="1"/>
</dbReference>
<dbReference type="PROSITE" id="PS52004">
    <property type="entry name" value="KS3_2"/>
    <property type="match status" value="1"/>
</dbReference>
<dbReference type="InterPro" id="IPR049391">
    <property type="entry name" value="FAS_pseudo-KR"/>
</dbReference>
<evidence type="ECO:0000259" key="1">
    <source>
        <dbReference type="PROSITE" id="PS52004"/>
    </source>
</evidence>
<dbReference type="CDD" id="cd00833">
    <property type="entry name" value="PKS"/>
    <property type="match status" value="1"/>
</dbReference>
<dbReference type="Gene3D" id="3.10.129.110">
    <property type="entry name" value="Polyketide synthase dehydratase"/>
    <property type="match status" value="1"/>
</dbReference>
<dbReference type="Pfam" id="PF02801">
    <property type="entry name" value="Ketoacyl-synt_C"/>
    <property type="match status" value="1"/>
</dbReference>
<dbReference type="InterPro" id="IPR020841">
    <property type="entry name" value="PKS_Beta-ketoAc_synthase_dom"/>
</dbReference>
<dbReference type="SUPFAM" id="SSF52151">
    <property type="entry name" value="FabD/lysophospholipase-like"/>
    <property type="match status" value="1"/>
</dbReference>
<feature type="domain" description="Ketosynthase family 3 (KS3)" evidence="1">
    <location>
        <begin position="5"/>
        <end position="407"/>
    </location>
</feature>
<protein>
    <recommendedName>
        <fullName evidence="1">Ketosynthase family 3 (KS3) domain-containing protein</fullName>
    </recommendedName>
</protein>
<evidence type="ECO:0000313" key="2">
    <source>
        <dbReference type="EMBL" id="KAK9504079.1"/>
    </source>
</evidence>
<dbReference type="InterPro" id="IPR032821">
    <property type="entry name" value="PKS_assoc"/>
</dbReference>
<keyword evidence="3" id="KW-1185">Reference proteome</keyword>
<name>A0AAW1CZF7_9HEMI</name>
<proteinExistence type="predicted"/>
<dbReference type="Pfam" id="PF21149">
    <property type="entry name" value="FAS_pseudo-KR"/>
    <property type="match status" value="1"/>
</dbReference>
<dbReference type="InterPro" id="IPR016035">
    <property type="entry name" value="Acyl_Trfase/lysoPLipase"/>
</dbReference>
<dbReference type="SUPFAM" id="SSF55048">
    <property type="entry name" value="Probable ACP-binding domain of malonyl-CoA ACP transacylase"/>
    <property type="match status" value="1"/>
</dbReference>
<dbReference type="SUPFAM" id="SSF51735">
    <property type="entry name" value="NAD(P)-binding Rossmann-fold domains"/>
    <property type="match status" value="1"/>
</dbReference>
<dbReference type="GO" id="GO:0006633">
    <property type="term" value="P:fatty acid biosynthetic process"/>
    <property type="evidence" value="ECO:0007669"/>
    <property type="project" value="TreeGrafter"/>
</dbReference>
<dbReference type="InterPro" id="IPR042104">
    <property type="entry name" value="PKS_dehydratase_sf"/>
</dbReference>
<dbReference type="PANTHER" id="PTHR43775:SF23">
    <property type="entry name" value="FATTY ACID SYNTHASE 3"/>
    <property type="match status" value="1"/>
</dbReference>
<dbReference type="Pfam" id="PF00698">
    <property type="entry name" value="Acyl_transf_1"/>
    <property type="match status" value="1"/>
</dbReference>
<dbReference type="Proteomes" id="UP001461498">
    <property type="component" value="Unassembled WGS sequence"/>
</dbReference>
<evidence type="ECO:0000313" key="3">
    <source>
        <dbReference type="Proteomes" id="UP001461498"/>
    </source>
</evidence>
<dbReference type="EMBL" id="JAPXFL010000007">
    <property type="protein sequence ID" value="KAK9504079.1"/>
    <property type="molecule type" value="Genomic_DNA"/>
</dbReference>
<dbReference type="PANTHER" id="PTHR43775">
    <property type="entry name" value="FATTY ACID SYNTHASE"/>
    <property type="match status" value="1"/>
</dbReference>
<dbReference type="InterPro" id="IPR020843">
    <property type="entry name" value="ER"/>
</dbReference>
<dbReference type="InterPro" id="IPR014030">
    <property type="entry name" value="Ketoacyl_synth_N"/>
</dbReference>
<dbReference type="InterPro" id="IPR036291">
    <property type="entry name" value="NAD(P)-bd_dom_sf"/>
</dbReference>
<dbReference type="Pfam" id="PF16197">
    <property type="entry name" value="KAsynt_C_assoc"/>
    <property type="match status" value="1"/>
</dbReference>
<reference evidence="2 3" key="1">
    <citation type="submission" date="2022-12" db="EMBL/GenBank/DDBJ databases">
        <title>Chromosome-level genome assembly of true bugs.</title>
        <authorList>
            <person name="Ma L."/>
            <person name="Li H."/>
        </authorList>
    </citation>
    <scope>NUCLEOTIDE SEQUENCE [LARGE SCALE GENOMIC DNA]</scope>
    <source>
        <strain evidence="2">Lab_2022b</strain>
    </source>
</reference>
<organism evidence="2 3">
    <name type="scientific">Rhynocoris fuscipes</name>
    <dbReference type="NCBI Taxonomy" id="488301"/>
    <lineage>
        <taxon>Eukaryota</taxon>
        <taxon>Metazoa</taxon>
        <taxon>Ecdysozoa</taxon>
        <taxon>Arthropoda</taxon>
        <taxon>Hexapoda</taxon>
        <taxon>Insecta</taxon>
        <taxon>Pterygota</taxon>
        <taxon>Neoptera</taxon>
        <taxon>Paraneoptera</taxon>
        <taxon>Hemiptera</taxon>
        <taxon>Heteroptera</taxon>
        <taxon>Panheteroptera</taxon>
        <taxon>Cimicomorpha</taxon>
        <taxon>Reduviidae</taxon>
        <taxon>Harpactorinae</taxon>
        <taxon>Harpactorini</taxon>
        <taxon>Rhynocoris</taxon>
    </lineage>
</organism>
<dbReference type="Pfam" id="PF00109">
    <property type="entry name" value="ketoacyl-synt"/>
    <property type="match status" value="1"/>
</dbReference>
<dbReference type="InterPro" id="IPR014031">
    <property type="entry name" value="Ketoacyl_synth_C"/>
</dbReference>
<dbReference type="Gene3D" id="3.40.47.10">
    <property type="match status" value="1"/>
</dbReference>
<dbReference type="Gene3D" id="3.90.180.10">
    <property type="entry name" value="Medium-chain alcohol dehydrogenases, catalytic domain"/>
    <property type="match status" value="1"/>
</dbReference>
<dbReference type="InterPro" id="IPR001227">
    <property type="entry name" value="Ac_transferase_dom_sf"/>
</dbReference>
<dbReference type="Gene3D" id="3.40.366.10">
    <property type="entry name" value="Malonyl-Coenzyme A Acyl Carrier Protein, domain 2"/>
    <property type="match status" value="1"/>
</dbReference>
<dbReference type="InterPro" id="IPR016039">
    <property type="entry name" value="Thiolase-like"/>
</dbReference>
<comment type="caution">
    <text evidence="2">The sequence shown here is derived from an EMBL/GenBank/DDBJ whole genome shotgun (WGS) entry which is preliminary data.</text>
</comment>
<dbReference type="SMART" id="SM00829">
    <property type="entry name" value="PKS_ER"/>
    <property type="match status" value="1"/>
</dbReference>
<dbReference type="GO" id="GO:0016491">
    <property type="term" value="F:oxidoreductase activity"/>
    <property type="evidence" value="ECO:0007669"/>
    <property type="project" value="InterPro"/>
</dbReference>
<dbReference type="SUPFAM" id="SSF53901">
    <property type="entry name" value="Thiolase-like"/>
    <property type="match status" value="1"/>
</dbReference>
<dbReference type="GO" id="GO:0004312">
    <property type="term" value="F:fatty acid synthase activity"/>
    <property type="evidence" value="ECO:0007669"/>
    <property type="project" value="TreeGrafter"/>
</dbReference>
<dbReference type="SMART" id="SM00825">
    <property type="entry name" value="PKS_KS"/>
    <property type="match status" value="1"/>
</dbReference>
<accession>A0AAW1CZF7</accession>
<dbReference type="InterPro" id="IPR016036">
    <property type="entry name" value="Malonyl_transacylase_ACP-bd"/>
</dbReference>
<gene>
    <name evidence="2" type="ORF">O3M35_010502</name>
</gene>
<dbReference type="InterPro" id="IPR014043">
    <property type="entry name" value="Acyl_transferase_dom"/>
</dbReference>
<sequence length="2176" mass="244434">MSSEKIEVVISGIAGIFPACDNFEELEQKLLNKEDMINYNSPKWPEGTYNISSALGVLKKNIAMDIQFFNILHSFYRVMDPVTVQGIKGSFEAICDAGINPNKLAGSKTAVVMSSYVNELEQTYITSERNLAIVGQNKAMQANRVSFCLDFKGPSFVIDAALNGGAFALRAAYDLIASGECPAAIVTSVNPIYGPEFSFFANALGRLNGDGKTKCFSADADGYTRSEGAVAFFLQRAQDAKRSYGTIKGVYANENGSRTVSFTEVCPQMYKNVLEETYRRAQIDPSQVAYVEADGHASKKMDATELNTIAEVMCKNRKTPLYVGSVKSNLGHTEASSFLISVAKALVALKHGIIPPNLHYSQPNPDVPALLSGQLKVVTEPTPLNGNIVAVSNINTSGCYGHVVIEGNPKTKNQKEPSTIPWLFIISGRKEDSLEAVIKKVEGMPFDEDFVKLTYDVFQTQIKGHIYRGFTLLNCGDKIDKEQQTREIKHCLVEKKPVWFMFSGMGSQWNKMGADLMVLPTFAKTIFKCHEILLPKGVDLLTIITSPDPEMFNSILHSFVGIAAIQIALVDVLKELGIEPDGIIGHSVGELGCAYADGCLTAEQTILAAYARGRASIEVDLITGMMAAVGNGYKQMKDELPPTIEVACHNSAKSCTLSGPAEDMQKYVASIKEKGIFAKLVNVANIAYHSRYIKPAAPILLKYLKQIIPEPKERSKRWISTSIPESSWNSDLAKFCSAEYHTNNLLSSVLFEEASVHIPDDCILIEIAPHGLLQSIVKESLKGCINIPMTSRYAKDNLIYLLRAIGKLYVEGIDINIDRLYPKAEYPVPISTPCLQPLLTWDEKEGLGNHKCQFKGPGSETYITVKELENYFGYKIGDKQLISSTALLGQVLDLFKMDNDIDKNLVFIRDLKFNKPLEYSKELESDLCTQLLKGSGIFAIFLEKSIFLTGIISSELYSTKLKEAETEENHMNPVLLEMNNQELYKHLEKFSVKIPDSYKLIQNFSLNNAGVKARVTWKGNWFEFIDALLMVVSMCDTLLNNEFCMVHYVREISIDFSHLNNLPQKEMLISYNKCTNEVITEGIRLHKLETSKCKVTPSLPKLAIKTCQFLPYYSHINNKYYGDIEDCLNLVFQNALPAENDDSKVIIILDDTGSIAKHINDSVTDYCNSNDLRVDIITSPSEDTMEDVYYSLRKKDSLFIVGEVPFHKRAMKCLEIVKAGFILLKNTSSTNIWNPIHPMLKLEDKSFTLHKACYTEGMCLNYVNMDNSINWQSELTSVLNDAAVKTNGAANNVYLVGKVKTLYEIFKITKLCKELQNSHLLRFIFMDENAPPFTPNHPFYKNQIALDLVINISITNQWGVYKLSVPTNKISPTKLSLNEEVKTVYPLSSIKGETVSLSTIGLNLSASEKHPETQELRIVEYCGENIDGKKVFGIGILTDDQWLHEDNILNWEKPSSWSDESAVSVPLYYSLAYYIVRELYKLPAFYSNYQTILVHRGAMQVSQAIINVALAEGLEVITTYKTDQEKNQIRKLFPKINESNILHPKSVARVVSDLTNGWGVDIGINPIQDNSFLETLLRSTARHGQLYQITEETPNDDFAVGMGFFGKSCTLHFLPINIITAWKSEDKEVVQKEVEKGIKSGHVKPLKSSMIPVTSLNFEAEHMLKNISNEENTKLMAKCSNNEVINMDKNLFCCSKEETYLIISTEDIFYFDLICWLLSRGAKNVHLIAKENVVTRRSMNIANNYPSTRISQFPFVALNKRYEIKKLLSNYKGRKIISKIFIIGNDIEKAVSMIDSILREMKSACSLICIGSGGETVCEIRNKDGLDSLAISCPQTIMKPTVLLPLLDRFIENNKNSPVILLDEKTHAKNLGKDVSMEGLPKDLKELLELYRKTESKACFKPVIQKGISHKYQKELSPVFVFPGLKPNEMNKITFNLHNPVFEARLPHNFDDIDTIVQDLYQNLIQLNYKVFTLIANDWGNLIALNLAKKLESNGKIVLLAMLNSSPQSVQNWANDVLQMGDVKLISKYIRTTDKKSVHVSEWEERIKMTLQNCDKDEPVKEGIKNSLNFLRKCLLATKNFNLQNGTKFQGKYFIYVHNEDTFNGYNNINQLCQRKPMIELVNANSKQDLLDDPEISNKINSLIPYEYRSSAREVDPTMFGVDYITPQTIVMNILS</sequence>
<dbReference type="InterPro" id="IPR050091">
    <property type="entry name" value="PKS_NRPS_Biosynth_Enz"/>
</dbReference>